<comment type="cofactor">
    <cofactor evidence="3">
        <name>thiamine diphosphate</name>
        <dbReference type="ChEBI" id="CHEBI:58937"/>
    </cofactor>
</comment>
<evidence type="ECO:0000256" key="3">
    <source>
        <dbReference type="ARBA" id="ARBA00001964"/>
    </source>
</evidence>
<name>A0AAU9RLB2_THLAR</name>
<comment type="subunit">
    <text evidence="5">Homotetramer.</text>
</comment>
<dbReference type="GO" id="GO:0005829">
    <property type="term" value="C:cytosol"/>
    <property type="evidence" value="ECO:0007669"/>
    <property type="project" value="TreeGrafter"/>
</dbReference>
<keyword evidence="7" id="KW-0479">Metal-binding</keyword>
<keyword evidence="11" id="KW-0456">Lyase</keyword>
<evidence type="ECO:0000256" key="6">
    <source>
        <dbReference type="ARBA" id="ARBA00013202"/>
    </source>
</evidence>
<dbReference type="PANTHER" id="PTHR43452:SF6">
    <property type="entry name" value="PYRUVATE DECARBOXYLASE 2"/>
    <property type="match status" value="1"/>
</dbReference>
<evidence type="ECO:0000256" key="1">
    <source>
        <dbReference type="ARBA" id="ARBA00001041"/>
    </source>
</evidence>
<dbReference type="PANTHER" id="PTHR43452">
    <property type="entry name" value="PYRUVATE DECARBOXYLASE"/>
    <property type="match status" value="1"/>
</dbReference>
<dbReference type="GO" id="GO:0000949">
    <property type="term" value="P:aromatic amino acid family catabolic process to alcohol via Ehrlich pathway"/>
    <property type="evidence" value="ECO:0007669"/>
    <property type="project" value="TreeGrafter"/>
</dbReference>
<organism evidence="12 13">
    <name type="scientific">Thlaspi arvense</name>
    <name type="common">Field penny-cress</name>
    <dbReference type="NCBI Taxonomy" id="13288"/>
    <lineage>
        <taxon>Eukaryota</taxon>
        <taxon>Viridiplantae</taxon>
        <taxon>Streptophyta</taxon>
        <taxon>Embryophyta</taxon>
        <taxon>Tracheophyta</taxon>
        <taxon>Spermatophyta</taxon>
        <taxon>Magnoliopsida</taxon>
        <taxon>eudicotyledons</taxon>
        <taxon>Gunneridae</taxon>
        <taxon>Pentapetalae</taxon>
        <taxon>rosids</taxon>
        <taxon>malvids</taxon>
        <taxon>Brassicales</taxon>
        <taxon>Brassicaceae</taxon>
        <taxon>Thlaspideae</taxon>
        <taxon>Thlaspi</taxon>
    </lineage>
</organism>
<dbReference type="Gene3D" id="3.40.50.970">
    <property type="match status" value="1"/>
</dbReference>
<dbReference type="EC" id="4.1.1.1" evidence="6"/>
<dbReference type="InterPro" id="IPR029061">
    <property type="entry name" value="THDP-binding"/>
</dbReference>
<evidence type="ECO:0000256" key="2">
    <source>
        <dbReference type="ARBA" id="ARBA00001920"/>
    </source>
</evidence>
<dbReference type="SUPFAM" id="SSF52518">
    <property type="entry name" value="Thiamin diphosphate-binding fold (THDP-binding)"/>
    <property type="match status" value="1"/>
</dbReference>
<dbReference type="InterPro" id="IPR012110">
    <property type="entry name" value="PDC/IPDC-like"/>
</dbReference>
<evidence type="ECO:0000256" key="7">
    <source>
        <dbReference type="ARBA" id="ARBA00022723"/>
    </source>
</evidence>
<gene>
    <name evidence="12" type="ORF">TAV2_LOCUS4513</name>
</gene>
<evidence type="ECO:0000256" key="9">
    <source>
        <dbReference type="ARBA" id="ARBA00022842"/>
    </source>
</evidence>
<comment type="caution">
    <text evidence="12">The sequence shown here is derived from an EMBL/GenBank/DDBJ whole genome shotgun (WGS) entry which is preliminary data.</text>
</comment>
<comment type="catalytic activity">
    <reaction evidence="1">
        <text>a 2-oxocarboxylate + H(+) = an aldehyde + CO2</text>
        <dbReference type="Rhea" id="RHEA:11628"/>
        <dbReference type="ChEBI" id="CHEBI:15378"/>
        <dbReference type="ChEBI" id="CHEBI:16526"/>
        <dbReference type="ChEBI" id="CHEBI:17478"/>
        <dbReference type="ChEBI" id="CHEBI:35179"/>
        <dbReference type="EC" id="4.1.1.1"/>
    </reaction>
</comment>
<dbReference type="EMBL" id="CAJVSB020000117">
    <property type="protein sequence ID" value="CAH2041723.1"/>
    <property type="molecule type" value="Genomic_DNA"/>
</dbReference>
<evidence type="ECO:0000256" key="10">
    <source>
        <dbReference type="ARBA" id="ARBA00023052"/>
    </source>
</evidence>
<evidence type="ECO:0000313" key="12">
    <source>
        <dbReference type="EMBL" id="CAH2041723.1"/>
    </source>
</evidence>
<accession>A0AAU9RLB2</accession>
<dbReference type="GO" id="GO:0004737">
    <property type="term" value="F:pyruvate decarboxylase activity"/>
    <property type="evidence" value="ECO:0007669"/>
    <property type="project" value="UniProtKB-EC"/>
</dbReference>
<protein>
    <recommendedName>
        <fullName evidence="6">pyruvate decarboxylase</fullName>
        <ecNumber evidence="6">4.1.1.1</ecNumber>
    </recommendedName>
</protein>
<evidence type="ECO:0000256" key="8">
    <source>
        <dbReference type="ARBA" id="ARBA00022793"/>
    </source>
</evidence>
<evidence type="ECO:0000256" key="4">
    <source>
        <dbReference type="ARBA" id="ARBA00007812"/>
    </source>
</evidence>
<comment type="cofactor">
    <cofactor evidence="2">
        <name>a metal cation</name>
        <dbReference type="ChEBI" id="CHEBI:25213"/>
    </cofactor>
</comment>
<evidence type="ECO:0000313" key="13">
    <source>
        <dbReference type="Proteomes" id="UP000836841"/>
    </source>
</evidence>
<keyword evidence="9" id="KW-0460">Magnesium</keyword>
<proteinExistence type="inferred from homology"/>
<dbReference type="AlphaFoldDB" id="A0AAU9RLB2"/>
<reference evidence="12 13" key="1">
    <citation type="submission" date="2022-03" db="EMBL/GenBank/DDBJ databases">
        <authorList>
            <person name="Nunn A."/>
            <person name="Chopra R."/>
            <person name="Nunn A."/>
            <person name="Contreras Garrido A."/>
        </authorList>
    </citation>
    <scope>NUCLEOTIDE SEQUENCE [LARGE SCALE GENOMIC DNA]</scope>
</reference>
<dbReference type="Proteomes" id="UP000836841">
    <property type="component" value="Unassembled WGS sequence"/>
</dbReference>
<keyword evidence="13" id="KW-1185">Reference proteome</keyword>
<keyword evidence="10" id="KW-0786">Thiamine pyrophosphate</keyword>
<sequence>MLNSNCQKDVDDSPRCVDHDTVRAEAIIFLINNGGYTTEVEIHGSHYSIVKNWDFTGLVDAICNGEGKCWMSKVFKEEQLIKAIQIATGVMTDNLCFMEVMIHKGDASKELLLWGSRVSAANSRLPSTMNNEEGLWPP</sequence>
<evidence type="ECO:0000256" key="11">
    <source>
        <dbReference type="ARBA" id="ARBA00023239"/>
    </source>
</evidence>
<evidence type="ECO:0000256" key="5">
    <source>
        <dbReference type="ARBA" id="ARBA00011881"/>
    </source>
</evidence>
<keyword evidence="8" id="KW-0210">Decarboxylase</keyword>
<comment type="similarity">
    <text evidence="4">Belongs to the TPP enzyme family.</text>
</comment>
<dbReference type="GO" id="GO:0046872">
    <property type="term" value="F:metal ion binding"/>
    <property type="evidence" value="ECO:0007669"/>
    <property type="project" value="UniProtKB-KW"/>
</dbReference>